<reference evidence="3 4" key="1">
    <citation type="journal article" date="2024" name="Science">
        <title>Giant polyketide synthase enzymes in the biosynthesis of giant marine polyether toxins.</title>
        <authorList>
            <person name="Fallon T.R."/>
            <person name="Shende V.V."/>
            <person name="Wierzbicki I.H."/>
            <person name="Pendleton A.L."/>
            <person name="Watervoot N.F."/>
            <person name="Auber R.P."/>
            <person name="Gonzalez D.J."/>
            <person name="Wisecaver J.H."/>
            <person name="Moore B.S."/>
        </authorList>
    </citation>
    <scope>NUCLEOTIDE SEQUENCE [LARGE SCALE GENOMIC DNA]</scope>
    <source>
        <strain evidence="3 4">12B1</strain>
    </source>
</reference>
<dbReference type="Proteomes" id="UP001515480">
    <property type="component" value="Unassembled WGS sequence"/>
</dbReference>
<feature type="region of interest" description="Disordered" evidence="1">
    <location>
        <begin position="23"/>
        <end position="51"/>
    </location>
</feature>
<keyword evidence="2" id="KW-0732">Signal</keyword>
<sequence>MLCALTAQLLALHAPQLARGFSPSGPHGPLIPPFPRRAPLPSAKQDEGLNRSAKLSEGIEAAWEEVAAMREEAAGMGAPIEQLKIEARRKGAELLNWIEATQKGVSPLEELQSKMTEFLGSLELDVTGDRGASQKRIATEENQRLLQLATKVEGMAASKRPVEPIWKESAKKWEQAVAARKRRNRTIFALGVLSATLLISKQSLRRIVMQGIVFLWVKTKGALHMS</sequence>
<feature type="chain" id="PRO_5044344111" evidence="2">
    <location>
        <begin position="21"/>
        <end position="226"/>
    </location>
</feature>
<feature type="signal peptide" evidence="2">
    <location>
        <begin position="1"/>
        <end position="20"/>
    </location>
</feature>
<evidence type="ECO:0000256" key="2">
    <source>
        <dbReference type="SAM" id="SignalP"/>
    </source>
</evidence>
<accession>A0AB34JD07</accession>
<dbReference type="AlphaFoldDB" id="A0AB34JD07"/>
<evidence type="ECO:0000256" key="1">
    <source>
        <dbReference type="SAM" id="MobiDB-lite"/>
    </source>
</evidence>
<gene>
    <name evidence="3" type="ORF">AB1Y20_023075</name>
</gene>
<keyword evidence="4" id="KW-1185">Reference proteome</keyword>
<organism evidence="3 4">
    <name type="scientific">Prymnesium parvum</name>
    <name type="common">Toxic golden alga</name>
    <dbReference type="NCBI Taxonomy" id="97485"/>
    <lineage>
        <taxon>Eukaryota</taxon>
        <taxon>Haptista</taxon>
        <taxon>Haptophyta</taxon>
        <taxon>Prymnesiophyceae</taxon>
        <taxon>Prymnesiales</taxon>
        <taxon>Prymnesiaceae</taxon>
        <taxon>Prymnesium</taxon>
    </lineage>
</organism>
<evidence type="ECO:0000313" key="4">
    <source>
        <dbReference type="Proteomes" id="UP001515480"/>
    </source>
</evidence>
<proteinExistence type="predicted"/>
<protein>
    <submittedName>
        <fullName evidence="3">Uncharacterized protein</fullName>
    </submittedName>
</protein>
<name>A0AB34JD07_PRYPA</name>
<evidence type="ECO:0000313" key="3">
    <source>
        <dbReference type="EMBL" id="KAL1519561.1"/>
    </source>
</evidence>
<feature type="compositionally biased region" description="Pro residues" evidence="1">
    <location>
        <begin position="29"/>
        <end position="38"/>
    </location>
</feature>
<dbReference type="EMBL" id="JBGBPQ010000009">
    <property type="protein sequence ID" value="KAL1519561.1"/>
    <property type="molecule type" value="Genomic_DNA"/>
</dbReference>
<comment type="caution">
    <text evidence="3">The sequence shown here is derived from an EMBL/GenBank/DDBJ whole genome shotgun (WGS) entry which is preliminary data.</text>
</comment>